<keyword evidence="2" id="KW-0378">Hydrolase</keyword>
<keyword evidence="2" id="KW-0540">Nuclease</keyword>
<gene>
    <name evidence="2" type="ORF">RCIX2532</name>
</gene>
<dbReference type="Proteomes" id="UP000000663">
    <property type="component" value="Chromosome"/>
</dbReference>
<name>Q0W1Z7_METAR</name>
<protein>
    <submittedName>
        <fullName evidence="2">Predicted endonuclease</fullName>
    </submittedName>
</protein>
<dbReference type="InterPro" id="IPR018310">
    <property type="entry name" value="Put_endonuclease_Z1-dom"/>
</dbReference>
<dbReference type="EMBL" id="AM114193">
    <property type="protein sequence ID" value="CAJ37596.1"/>
    <property type="molecule type" value="Genomic_DNA"/>
</dbReference>
<evidence type="ECO:0000259" key="1">
    <source>
        <dbReference type="Pfam" id="PF10593"/>
    </source>
</evidence>
<keyword evidence="2" id="KW-0255">Endonuclease</keyword>
<dbReference type="RefSeq" id="WP_012034989.1">
    <property type="nucleotide sequence ID" value="NC_009464.1"/>
</dbReference>
<dbReference type="KEGG" id="rci:RCIX2532"/>
<evidence type="ECO:0000313" key="3">
    <source>
        <dbReference type="Proteomes" id="UP000000663"/>
    </source>
</evidence>
<dbReference type="eggNOG" id="arCOG11661">
    <property type="taxonomic scope" value="Archaea"/>
</dbReference>
<organism evidence="2 3">
    <name type="scientific">Methanocella arvoryzae (strain DSM 22066 / NBRC 105507 / MRE50)</name>
    <dbReference type="NCBI Taxonomy" id="351160"/>
    <lineage>
        <taxon>Archaea</taxon>
        <taxon>Methanobacteriati</taxon>
        <taxon>Methanobacteriota</taxon>
        <taxon>Stenosarchaea group</taxon>
        <taxon>Methanomicrobia</taxon>
        <taxon>Methanocellales</taxon>
        <taxon>Methanocellaceae</taxon>
        <taxon>Methanocella</taxon>
    </lineage>
</organism>
<dbReference type="GeneID" id="5145709"/>
<proteinExistence type="predicted"/>
<reference evidence="2 3" key="1">
    <citation type="journal article" date="2006" name="Science">
        <title>Genome of rice cluster I archaea -- the key methane producers in the rice rhizosphere.</title>
        <authorList>
            <person name="Erkel C."/>
            <person name="Kube M."/>
            <person name="Reinhardt R."/>
            <person name="Liesack W."/>
        </authorList>
    </citation>
    <scope>NUCLEOTIDE SEQUENCE [LARGE SCALE GENOMIC DNA]</scope>
    <source>
        <strain evidence="3">DSM 22066 / NBRC 105507 / MRE50</strain>
    </source>
</reference>
<dbReference type="OrthoDB" id="146650at2157"/>
<accession>Q0W1Z7</accession>
<feature type="domain" description="Putative endonuclease Z1" evidence="1">
    <location>
        <begin position="428"/>
        <end position="662"/>
    </location>
</feature>
<dbReference type="Pfam" id="PF10593">
    <property type="entry name" value="Z1"/>
    <property type="match status" value="1"/>
</dbReference>
<dbReference type="PATRIC" id="fig|351160.9.peg.685"/>
<dbReference type="AlphaFoldDB" id="Q0W1Z7"/>
<dbReference type="STRING" id="351160.RCIX2532"/>
<sequence length="917" mass="104842">MFNYNEAKKLVLGQLTVEQTPSSDVIDKKIRAVKIMASIEYPDIIIDWDMLKRDIEASCSTWIDIGKALDGDPKAHQNWFYDRKDQINWRFWNRYVRYLQEENGWAEITTKGLGDNVDQIIQRLEDPQRPGKWDCRGMVVGQVQSGKTANYIGLICKAIDAGYKLIIVLAGVHNSLRSQTQMRIDEGILGYDTKQSMNYSTANIRIGVGRLKGIEFFSAQSLTNRDENGDFKKHRQISIINGNDPVILVIKKNKSVLENLYYSATNVQKERDPSTNRPIVRNIPLLIIDDEADNASINTKQIEFDDDGQVSDEFEPTIINGLIRKLLDAFEKSAYVGYTATPFANIFILPRGDTDREGEDLFPRSFILNLPAASSYIGPKKVFGIDEDNSVGIEHEEGLPIIRIVDDYTDFIPDNHKKGHRPNSLPESLKRAIKSFIISSAARIARGQDKSHNSMLIHVTRYTDVQTRVRDLVSEELESLKKRIEYGDGRSESNIFNELEELWFTDYKPTTHAVIERFFDQRITSLEWKQIKDNLQKAASKIIIKTVNGTVADVLDYKESPNGLNAIIIGGDKLSRGLTLEGLTVSYYLRTSNMYDTLMQMGRWFGHRPGYVDLCRLYTTDELVDRYKHITKASEELKREFEYMVAMGRRPEDYGLRVRTDPGDILLITAKNKMRYGRDMQLSYEGRLVESVKFNLSNAIIEKNFNAFNEFIKKRGQHSEKWGNYLWENVSASSIIDLLNNIQIEGYSAVTDSRILTHYIQAQQKHNELKQWTVALINKNNADNHYTIGGYPVGLVERRNANETNPNEFYQMAKSHIISRRDEYIDLSDEELKLALSRSIKSDGTMSDTPTPEAIRDVRPSHRGLLLIYPLDHNKLDNTNITKPVIGLAISFPSSKTATRIGYRVNSVGDVEFLENE</sequence>
<keyword evidence="3" id="KW-1185">Reference proteome</keyword>
<evidence type="ECO:0000313" key="2">
    <source>
        <dbReference type="EMBL" id="CAJ37596.1"/>
    </source>
</evidence>
<dbReference type="GO" id="GO:0004519">
    <property type="term" value="F:endonuclease activity"/>
    <property type="evidence" value="ECO:0007669"/>
    <property type="project" value="UniProtKB-KW"/>
</dbReference>